<dbReference type="OrthoDB" id="9805629at2"/>
<dbReference type="AlphaFoldDB" id="A0A844Z582"/>
<evidence type="ECO:0000256" key="1">
    <source>
        <dbReference type="ARBA" id="ARBA00006594"/>
    </source>
</evidence>
<evidence type="ECO:0000256" key="4">
    <source>
        <dbReference type="ARBA" id="ARBA00022679"/>
    </source>
</evidence>
<dbReference type="InterPro" id="IPR012263">
    <property type="entry name" value="M_m6A_EcoRV"/>
</dbReference>
<dbReference type="PANTHER" id="PTHR30481:SF2">
    <property type="entry name" value="SITE-SPECIFIC DNA-METHYLTRANSFERASE (ADENINE-SPECIFIC)"/>
    <property type="match status" value="1"/>
</dbReference>
<gene>
    <name evidence="7" type="ORF">GRI35_00970</name>
</gene>
<organism evidence="7 8">
    <name type="scientific">Pontixanthobacter aestiaquae</name>
    <dbReference type="NCBI Taxonomy" id="1509367"/>
    <lineage>
        <taxon>Bacteria</taxon>
        <taxon>Pseudomonadati</taxon>
        <taxon>Pseudomonadota</taxon>
        <taxon>Alphaproteobacteria</taxon>
        <taxon>Sphingomonadales</taxon>
        <taxon>Erythrobacteraceae</taxon>
        <taxon>Pontixanthobacter</taxon>
    </lineage>
</organism>
<dbReference type="PANTHER" id="PTHR30481">
    <property type="entry name" value="DNA ADENINE METHYLASE"/>
    <property type="match status" value="1"/>
</dbReference>
<name>A0A844Z582_9SPHN</name>
<keyword evidence="5" id="KW-0949">S-adenosyl-L-methionine</keyword>
<sequence length="293" mass="33849">MARSHSPLRYPGGKSCLYDLTAHILRLNKLQRGHYAEPYAGGAGLALTLLFEGHVIDIHLNDYDRSIWAFWDSTLNATDDLVSLIETTPIDMESWFRQRDIYQNADDYDDLTVGFATFFLNRTNRSGIVKGAGVIGGLEQQGNYKMDCRFNRLGLAKRIKRIAKYRSRIHLHQLDALEFMDRMDETLPERAFYCIDPPYYNKGRSLYTSFYNPEDHLAVSQAVLRLGRPWILTYDNAPEISHLYKARRQFGFDVNYSVQTKRVGTELLVASKGLKMPSEVRDRQIHRPQYRAA</sequence>
<dbReference type="GO" id="GO:1904047">
    <property type="term" value="F:S-adenosyl-L-methionine binding"/>
    <property type="evidence" value="ECO:0007669"/>
    <property type="project" value="TreeGrafter"/>
</dbReference>
<dbReference type="Gene3D" id="3.40.50.150">
    <property type="entry name" value="Vaccinia Virus protein VP39"/>
    <property type="match status" value="1"/>
</dbReference>
<keyword evidence="3 7" id="KW-0489">Methyltransferase</keyword>
<comment type="catalytic activity">
    <reaction evidence="6">
        <text>a 2'-deoxyadenosine in DNA + S-adenosyl-L-methionine = an N(6)-methyl-2'-deoxyadenosine in DNA + S-adenosyl-L-homocysteine + H(+)</text>
        <dbReference type="Rhea" id="RHEA:15197"/>
        <dbReference type="Rhea" id="RHEA-COMP:12418"/>
        <dbReference type="Rhea" id="RHEA-COMP:12419"/>
        <dbReference type="ChEBI" id="CHEBI:15378"/>
        <dbReference type="ChEBI" id="CHEBI:57856"/>
        <dbReference type="ChEBI" id="CHEBI:59789"/>
        <dbReference type="ChEBI" id="CHEBI:90615"/>
        <dbReference type="ChEBI" id="CHEBI:90616"/>
        <dbReference type="EC" id="2.1.1.72"/>
    </reaction>
</comment>
<dbReference type="SUPFAM" id="SSF53335">
    <property type="entry name" value="S-adenosyl-L-methionine-dependent methyltransferases"/>
    <property type="match status" value="1"/>
</dbReference>
<keyword evidence="8" id="KW-1185">Reference proteome</keyword>
<evidence type="ECO:0000256" key="5">
    <source>
        <dbReference type="ARBA" id="ARBA00022691"/>
    </source>
</evidence>
<evidence type="ECO:0000256" key="3">
    <source>
        <dbReference type="ARBA" id="ARBA00022603"/>
    </source>
</evidence>
<dbReference type="Proteomes" id="UP000460290">
    <property type="component" value="Unassembled WGS sequence"/>
</dbReference>
<dbReference type="GO" id="GO:0006298">
    <property type="term" value="P:mismatch repair"/>
    <property type="evidence" value="ECO:0007669"/>
    <property type="project" value="TreeGrafter"/>
</dbReference>
<dbReference type="PIRSF" id="PIRSF000398">
    <property type="entry name" value="M_m6A_EcoRV"/>
    <property type="match status" value="1"/>
</dbReference>
<dbReference type="EMBL" id="WTYZ01000001">
    <property type="protein sequence ID" value="MXO81943.1"/>
    <property type="molecule type" value="Genomic_DNA"/>
</dbReference>
<dbReference type="GO" id="GO:0032259">
    <property type="term" value="P:methylation"/>
    <property type="evidence" value="ECO:0007669"/>
    <property type="project" value="UniProtKB-KW"/>
</dbReference>
<protein>
    <recommendedName>
        <fullName evidence="2">site-specific DNA-methyltransferase (adenine-specific)</fullName>
        <ecNumber evidence="2">2.1.1.72</ecNumber>
    </recommendedName>
</protein>
<dbReference type="GO" id="GO:0043565">
    <property type="term" value="F:sequence-specific DNA binding"/>
    <property type="evidence" value="ECO:0007669"/>
    <property type="project" value="TreeGrafter"/>
</dbReference>
<evidence type="ECO:0000313" key="8">
    <source>
        <dbReference type="Proteomes" id="UP000460290"/>
    </source>
</evidence>
<reference evidence="7 8" key="1">
    <citation type="submission" date="2019-12" db="EMBL/GenBank/DDBJ databases">
        <title>Genomic-based taxomic classification of the family Erythrobacteraceae.</title>
        <authorList>
            <person name="Xu L."/>
        </authorList>
    </citation>
    <scope>NUCLEOTIDE SEQUENCE [LARGE SCALE GENOMIC DNA]</scope>
    <source>
        <strain evidence="7 8">KCTC 42006</strain>
    </source>
</reference>
<keyword evidence="4" id="KW-0808">Transferase</keyword>
<dbReference type="RefSeq" id="WP_160612292.1">
    <property type="nucleotide sequence ID" value="NZ_JAUFQM010000001.1"/>
</dbReference>
<comment type="similarity">
    <text evidence="1">Belongs to the N(4)/N(6)-methyltransferase family.</text>
</comment>
<evidence type="ECO:0000256" key="2">
    <source>
        <dbReference type="ARBA" id="ARBA00011900"/>
    </source>
</evidence>
<proteinExistence type="inferred from homology"/>
<accession>A0A844Z582</accession>
<dbReference type="EC" id="2.1.1.72" evidence="2"/>
<dbReference type="InterPro" id="IPR023095">
    <property type="entry name" value="Ade_MeTrfase_dom_2"/>
</dbReference>
<dbReference type="GO" id="GO:0009307">
    <property type="term" value="P:DNA restriction-modification system"/>
    <property type="evidence" value="ECO:0007669"/>
    <property type="project" value="InterPro"/>
</dbReference>
<evidence type="ECO:0000313" key="7">
    <source>
        <dbReference type="EMBL" id="MXO81943.1"/>
    </source>
</evidence>
<dbReference type="GO" id="GO:0009007">
    <property type="term" value="F:site-specific DNA-methyltransferase (adenine-specific) activity"/>
    <property type="evidence" value="ECO:0007669"/>
    <property type="project" value="UniProtKB-EC"/>
</dbReference>
<dbReference type="InterPro" id="IPR012327">
    <property type="entry name" value="MeTrfase_D12"/>
</dbReference>
<dbReference type="InterPro" id="IPR029063">
    <property type="entry name" value="SAM-dependent_MTases_sf"/>
</dbReference>
<evidence type="ECO:0000256" key="6">
    <source>
        <dbReference type="ARBA" id="ARBA00047942"/>
    </source>
</evidence>
<comment type="caution">
    <text evidence="7">The sequence shown here is derived from an EMBL/GenBank/DDBJ whole genome shotgun (WGS) entry which is preliminary data.</text>
</comment>
<dbReference type="Gene3D" id="1.10.1020.10">
    <property type="entry name" value="Adenine-specific Methyltransferase, Domain 2"/>
    <property type="match status" value="1"/>
</dbReference>